<dbReference type="Proteomes" id="UP001589797">
    <property type="component" value="Unassembled WGS sequence"/>
</dbReference>
<name>A0ABV6FUU8_9BACT</name>
<organism evidence="1 2">
    <name type="scientific">Fontibacter flavus</name>
    <dbReference type="NCBI Taxonomy" id="654838"/>
    <lineage>
        <taxon>Bacteria</taxon>
        <taxon>Pseudomonadati</taxon>
        <taxon>Bacteroidota</taxon>
        <taxon>Cytophagia</taxon>
        <taxon>Cytophagales</taxon>
        <taxon>Cyclobacteriaceae</taxon>
        <taxon>Fontibacter</taxon>
    </lineage>
</organism>
<gene>
    <name evidence="1" type="ORF">ACFFIP_13245</name>
</gene>
<keyword evidence="2" id="KW-1185">Reference proteome</keyword>
<reference evidence="1 2" key="1">
    <citation type="submission" date="2024-09" db="EMBL/GenBank/DDBJ databases">
        <authorList>
            <person name="Sun Q."/>
            <person name="Mori K."/>
        </authorList>
    </citation>
    <scope>NUCLEOTIDE SEQUENCE [LARGE SCALE GENOMIC DNA]</scope>
    <source>
        <strain evidence="1 2">CCM 7650</strain>
    </source>
</reference>
<comment type="caution">
    <text evidence="1">The sequence shown here is derived from an EMBL/GenBank/DDBJ whole genome shotgun (WGS) entry which is preliminary data.</text>
</comment>
<dbReference type="RefSeq" id="WP_382388136.1">
    <property type="nucleotide sequence ID" value="NZ_JBHLWI010000037.1"/>
</dbReference>
<dbReference type="EMBL" id="JBHLWI010000037">
    <property type="protein sequence ID" value="MFC0263651.1"/>
    <property type="molecule type" value="Genomic_DNA"/>
</dbReference>
<sequence length="148" mass="17587">MKTVFTPLGQFEEFLQGDMGKKSIFGLSYYIKEMEKEFERVRKAIPFELTEEAKQKYIDFDHINIDFKKFISESGLLVSFDWENWLEGNEVLEGVRPMSKLNQVKVFKMLTLIFKKDLDDHGYFDHHLKNGNILLMFKNLPEYSEQQS</sequence>
<accession>A0ABV6FUU8</accession>
<proteinExistence type="predicted"/>
<evidence type="ECO:0000313" key="2">
    <source>
        <dbReference type="Proteomes" id="UP001589797"/>
    </source>
</evidence>
<evidence type="ECO:0000313" key="1">
    <source>
        <dbReference type="EMBL" id="MFC0263651.1"/>
    </source>
</evidence>
<dbReference type="InterPro" id="IPR045425">
    <property type="entry name" value="DUF6508"/>
</dbReference>
<dbReference type="Pfam" id="PF20118">
    <property type="entry name" value="DUF6508"/>
    <property type="match status" value="1"/>
</dbReference>
<protein>
    <submittedName>
        <fullName evidence="1">DUF6508 domain-containing protein</fullName>
    </submittedName>
</protein>